<feature type="chain" id="PRO_5009189107" evidence="12">
    <location>
        <begin position="25"/>
        <end position="711"/>
    </location>
</feature>
<feature type="binding site" evidence="10">
    <location>
        <position position="449"/>
    </location>
    <ligand>
        <name>ATP</name>
        <dbReference type="ChEBI" id="CHEBI:30616"/>
    </ligand>
</feature>
<protein>
    <submittedName>
        <fullName evidence="15">Wall-associated receptor kinase 2</fullName>
    </submittedName>
</protein>
<dbReference type="GO" id="GO:0005509">
    <property type="term" value="F:calcium ion binding"/>
    <property type="evidence" value="ECO:0007669"/>
    <property type="project" value="InterPro"/>
</dbReference>
<reference evidence="15 16" key="1">
    <citation type="submission" date="2016-09" db="EMBL/GenBank/DDBJ databases">
        <title>The draft genome of Dichanthelium oligosanthes: A C3 panicoid grass species.</title>
        <authorList>
            <person name="Studer A.J."/>
            <person name="Schnable J.C."/>
            <person name="Brutnell T.P."/>
        </authorList>
    </citation>
    <scope>NUCLEOTIDE SEQUENCE [LARGE SCALE GENOMIC DNA]</scope>
    <source>
        <strain evidence="16">cv. Kellogg 1175</strain>
        <tissue evidence="15">Leaf</tissue>
    </source>
</reference>
<dbReference type="InterPro" id="IPR000152">
    <property type="entry name" value="EGF-type_Asp/Asn_hydroxyl_site"/>
</dbReference>
<dbReference type="GO" id="GO:0030247">
    <property type="term" value="F:polysaccharide binding"/>
    <property type="evidence" value="ECO:0007669"/>
    <property type="project" value="InterPro"/>
</dbReference>
<keyword evidence="4 12" id="KW-0732">Signal</keyword>
<keyword evidence="15" id="KW-0675">Receptor</keyword>
<dbReference type="InterPro" id="IPR000742">
    <property type="entry name" value="EGF"/>
</dbReference>
<evidence type="ECO:0000259" key="13">
    <source>
        <dbReference type="PROSITE" id="PS50011"/>
    </source>
</evidence>
<dbReference type="InterPro" id="IPR025287">
    <property type="entry name" value="WAK_GUB"/>
</dbReference>
<name>A0A1E5WBF6_9POAL</name>
<keyword evidence="16" id="KW-1185">Reference proteome</keyword>
<comment type="subcellular location">
    <subcellularLocation>
        <location evidence="1">Membrane</location>
        <topology evidence="1">Single-pass type I membrane protein</topology>
    </subcellularLocation>
</comment>
<dbReference type="GO" id="GO:0005524">
    <property type="term" value="F:ATP binding"/>
    <property type="evidence" value="ECO:0007669"/>
    <property type="project" value="UniProtKB-UniRule"/>
</dbReference>
<dbReference type="Gene3D" id="1.10.510.10">
    <property type="entry name" value="Transferase(Phosphotransferase) domain 1"/>
    <property type="match status" value="1"/>
</dbReference>
<dbReference type="InterPro" id="IPR001881">
    <property type="entry name" value="EGF-like_Ca-bd_dom"/>
</dbReference>
<dbReference type="AlphaFoldDB" id="A0A1E5WBF6"/>
<dbReference type="Proteomes" id="UP000095767">
    <property type="component" value="Unassembled WGS sequence"/>
</dbReference>
<gene>
    <name evidence="15" type="ORF">BAE44_0004424</name>
</gene>
<dbReference type="PROSITE" id="PS01187">
    <property type="entry name" value="EGF_CA"/>
    <property type="match status" value="1"/>
</dbReference>
<evidence type="ECO:0000256" key="9">
    <source>
        <dbReference type="PROSITE-ProRule" id="PRU00076"/>
    </source>
</evidence>
<dbReference type="OrthoDB" id="10060424at2759"/>
<keyword evidence="2" id="KW-0723">Serine/threonine-protein kinase</keyword>
<proteinExistence type="predicted"/>
<evidence type="ECO:0000256" key="8">
    <source>
        <dbReference type="ARBA" id="ARBA00023180"/>
    </source>
</evidence>
<evidence type="ECO:0000259" key="14">
    <source>
        <dbReference type="PROSITE" id="PS50026"/>
    </source>
</evidence>
<keyword evidence="7" id="KW-1015">Disulfide bond</keyword>
<comment type="caution">
    <text evidence="15">The sequence shown here is derived from an EMBL/GenBank/DDBJ whole genome shotgun (WGS) entry which is preliminary data.</text>
</comment>
<feature type="domain" description="Protein kinase" evidence="13">
    <location>
        <begin position="421"/>
        <end position="699"/>
    </location>
</feature>
<keyword evidence="9" id="KW-0245">EGF-like domain</keyword>
<evidence type="ECO:0000313" key="15">
    <source>
        <dbReference type="EMBL" id="OEL34558.1"/>
    </source>
</evidence>
<keyword evidence="11" id="KW-0812">Transmembrane</keyword>
<comment type="caution">
    <text evidence="9">Lacks conserved residue(s) required for the propagation of feature annotation.</text>
</comment>
<dbReference type="EMBL" id="LWDX02014960">
    <property type="protein sequence ID" value="OEL34558.1"/>
    <property type="molecule type" value="Genomic_DNA"/>
</dbReference>
<dbReference type="GO" id="GO:0005886">
    <property type="term" value="C:plasma membrane"/>
    <property type="evidence" value="ECO:0007669"/>
    <property type="project" value="TreeGrafter"/>
</dbReference>
<dbReference type="PANTHER" id="PTHR27005:SF162">
    <property type="entry name" value="OS11G0691500 PROTEIN"/>
    <property type="match status" value="1"/>
</dbReference>
<evidence type="ECO:0000256" key="4">
    <source>
        <dbReference type="ARBA" id="ARBA00022729"/>
    </source>
</evidence>
<dbReference type="PROSITE" id="PS50011">
    <property type="entry name" value="PROTEIN_KINASE_DOM"/>
    <property type="match status" value="1"/>
</dbReference>
<keyword evidence="11" id="KW-1133">Transmembrane helix</keyword>
<dbReference type="InterPro" id="IPR000719">
    <property type="entry name" value="Prot_kinase_dom"/>
</dbReference>
<organism evidence="15 16">
    <name type="scientific">Dichanthelium oligosanthes</name>
    <dbReference type="NCBI Taxonomy" id="888268"/>
    <lineage>
        <taxon>Eukaryota</taxon>
        <taxon>Viridiplantae</taxon>
        <taxon>Streptophyta</taxon>
        <taxon>Embryophyta</taxon>
        <taxon>Tracheophyta</taxon>
        <taxon>Spermatophyta</taxon>
        <taxon>Magnoliopsida</taxon>
        <taxon>Liliopsida</taxon>
        <taxon>Poales</taxon>
        <taxon>Poaceae</taxon>
        <taxon>PACMAD clade</taxon>
        <taxon>Panicoideae</taxon>
        <taxon>Panicodae</taxon>
        <taxon>Paniceae</taxon>
        <taxon>Dichantheliinae</taxon>
        <taxon>Dichanthelium</taxon>
    </lineage>
</organism>
<evidence type="ECO:0000256" key="7">
    <source>
        <dbReference type="ARBA" id="ARBA00023157"/>
    </source>
</evidence>
<dbReference type="InterPro" id="IPR017441">
    <property type="entry name" value="Protein_kinase_ATP_BS"/>
</dbReference>
<keyword evidence="5 10" id="KW-0547">Nucleotide-binding</keyword>
<evidence type="ECO:0000256" key="12">
    <source>
        <dbReference type="SAM" id="SignalP"/>
    </source>
</evidence>
<dbReference type="PROSITE" id="PS00107">
    <property type="entry name" value="PROTEIN_KINASE_ATP"/>
    <property type="match status" value="1"/>
</dbReference>
<feature type="signal peptide" evidence="12">
    <location>
        <begin position="1"/>
        <end position="24"/>
    </location>
</feature>
<evidence type="ECO:0000256" key="2">
    <source>
        <dbReference type="ARBA" id="ARBA00022527"/>
    </source>
</evidence>
<dbReference type="Gene3D" id="2.10.25.10">
    <property type="entry name" value="Laminin"/>
    <property type="match status" value="1"/>
</dbReference>
<dbReference type="SMART" id="SM00220">
    <property type="entry name" value="S_TKc"/>
    <property type="match status" value="1"/>
</dbReference>
<keyword evidence="15" id="KW-0418">Kinase</keyword>
<dbReference type="CDD" id="cd00054">
    <property type="entry name" value="EGF_CA"/>
    <property type="match status" value="1"/>
</dbReference>
<dbReference type="GO" id="GO:0007166">
    <property type="term" value="P:cell surface receptor signaling pathway"/>
    <property type="evidence" value="ECO:0007669"/>
    <property type="project" value="InterPro"/>
</dbReference>
<evidence type="ECO:0000256" key="1">
    <source>
        <dbReference type="ARBA" id="ARBA00004479"/>
    </source>
</evidence>
<feature type="transmembrane region" description="Helical" evidence="11">
    <location>
        <begin position="366"/>
        <end position="384"/>
    </location>
</feature>
<evidence type="ECO:0000256" key="10">
    <source>
        <dbReference type="PROSITE-ProRule" id="PRU10141"/>
    </source>
</evidence>
<dbReference type="InterPro" id="IPR001245">
    <property type="entry name" value="Ser-Thr/Tyr_kinase_cat_dom"/>
</dbReference>
<keyword evidence="6 10" id="KW-0067">ATP-binding</keyword>
<dbReference type="InterPro" id="IPR045274">
    <property type="entry name" value="WAK-like"/>
</dbReference>
<sequence length="711" mass="78524">MAQVLWFLLPAAIVISHLVLVATGADNTVVPSPPLPAPRPETDCPGKCGDVDIPYPYGIGDHCSWRGKYSLTCNDSFDPPRPYLGNTEVLNISLEAGEMRILTPVSSECYNQPNNSANGVLTTVTTNLNVTLLLISTTRNEFTAIGCNTLALLQSTSYYTGCITSCMSLDAAAEDGDKCTGLGCCQMSIPENLTNLKVTWDKNRRKNRAWRYSPCSYAFVAEKGWYRFKRDDLDKNKGFSWKLGNRTLTEVPLVLDWAIRVDGSCPPNRTGEDGLSEESTASACVSANSHCVNTSHDINECELRKSDPRYEKQYPCDSGSRCHDTPGDYECKCNFGRRGDGKSDKGCQPIFPGYVIAILAEYVPCMFLSAATIVAFVLACFMIMELNKRKQKKFFDKNGGEILKSVGISIFTEGQLKKITNRYSTPIGEGAFGKVFMGTIDNAQQVAVKRASMKGKVLPKEEFVNEITFQFKISHANVVRLVGCCLQTDIPMLVFEFVPKGSLYNVLHGGTNDPQVLSLKQRLEIAIGSAEALAFMHSHGGQNHVHGDVKSANILLDDKLMPKVSDFGSSKLVSKSTYVRSVACDMNYIDPVYLQTDRFTAKSDVYSFGVVLLELITRKTVTYGNNSLIIDFKKSWKDEGTGQKMYDTEILSGDDGRPLTECLDRVGGLSVRCLREDVDERPTMARVVEELKEVKSEAFGDESTYIKKADC</sequence>
<dbReference type="PROSITE" id="PS00010">
    <property type="entry name" value="ASX_HYDROXYL"/>
    <property type="match status" value="1"/>
</dbReference>
<dbReference type="Pfam" id="PF13947">
    <property type="entry name" value="GUB_WAK_bind"/>
    <property type="match status" value="1"/>
</dbReference>
<dbReference type="SUPFAM" id="SSF56112">
    <property type="entry name" value="Protein kinase-like (PK-like)"/>
    <property type="match status" value="1"/>
</dbReference>
<dbReference type="GO" id="GO:0004674">
    <property type="term" value="F:protein serine/threonine kinase activity"/>
    <property type="evidence" value="ECO:0007669"/>
    <property type="project" value="UniProtKB-KW"/>
</dbReference>
<dbReference type="Gene3D" id="3.30.200.20">
    <property type="entry name" value="Phosphorylase Kinase, domain 1"/>
    <property type="match status" value="1"/>
</dbReference>
<evidence type="ECO:0000256" key="11">
    <source>
        <dbReference type="SAM" id="Phobius"/>
    </source>
</evidence>
<keyword evidence="11" id="KW-0472">Membrane</keyword>
<evidence type="ECO:0000256" key="3">
    <source>
        <dbReference type="ARBA" id="ARBA00022679"/>
    </source>
</evidence>
<dbReference type="SMART" id="SM00179">
    <property type="entry name" value="EGF_CA"/>
    <property type="match status" value="1"/>
</dbReference>
<keyword evidence="3" id="KW-0808">Transferase</keyword>
<keyword evidence="8" id="KW-0325">Glycoprotein</keyword>
<dbReference type="Pfam" id="PF07714">
    <property type="entry name" value="PK_Tyr_Ser-Thr"/>
    <property type="match status" value="1"/>
</dbReference>
<dbReference type="STRING" id="888268.A0A1E5WBF6"/>
<dbReference type="FunFam" id="2.10.25.10:FF:000704">
    <property type="entry name" value="Os12g0614800 protein"/>
    <property type="match status" value="1"/>
</dbReference>
<accession>A0A1E5WBF6</accession>
<dbReference type="InterPro" id="IPR011009">
    <property type="entry name" value="Kinase-like_dom_sf"/>
</dbReference>
<evidence type="ECO:0000256" key="6">
    <source>
        <dbReference type="ARBA" id="ARBA00022840"/>
    </source>
</evidence>
<evidence type="ECO:0000313" key="16">
    <source>
        <dbReference type="Proteomes" id="UP000095767"/>
    </source>
</evidence>
<dbReference type="PROSITE" id="PS50026">
    <property type="entry name" value="EGF_3"/>
    <property type="match status" value="1"/>
</dbReference>
<dbReference type="InterPro" id="IPR018097">
    <property type="entry name" value="EGF_Ca-bd_CS"/>
</dbReference>
<feature type="domain" description="EGF-like" evidence="14">
    <location>
        <begin position="297"/>
        <end position="348"/>
    </location>
</feature>
<dbReference type="PANTHER" id="PTHR27005">
    <property type="entry name" value="WALL-ASSOCIATED RECEPTOR KINASE-LIKE 21"/>
    <property type="match status" value="1"/>
</dbReference>
<evidence type="ECO:0000256" key="5">
    <source>
        <dbReference type="ARBA" id="ARBA00022741"/>
    </source>
</evidence>